<evidence type="ECO:0000313" key="2">
    <source>
        <dbReference type="Proteomes" id="UP000252419"/>
    </source>
</evidence>
<dbReference type="EMBL" id="JPWA01000001">
    <property type="protein sequence ID" value="RCK07627.1"/>
    <property type="molecule type" value="Genomic_DNA"/>
</dbReference>
<evidence type="ECO:0008006" key="3">
    <source>
        <dbReference type="Google" id="ProtNLM"/>
    </source>
</evidence>
<proteinExistence type="predicted"/>
<dbReference type="AlphaFoldDB" id="A0A367UH48"/>
<protein>
    <recommendedName>
        <fullName evidence="3">PEP-utilising enzyme mobile domain-containing protein</fullName>
    </recommendedName>
</protein>
<keyword evidence="2" id="KW-1185">Reference proteome</keyword>
<organism evidence="1 2">
    <name type="scientific">Thalassospira xianhensis MCCC 1A02616</name>
    <dbReference type="NCBI Taxonomy" id="1177929"/>
    <lineage>
        <taxon>Bacteria</taxon>
        <taxon>Pseudomonadati</taxon>
        <taxon>Pseudomonadota</taxon>
        <taxon>Alphaproteobacteria</taxon>
        <taxon>Rhodospirillales</taxon>
        <taxon>Thalassospiraceae</taxon>
        <taxon>Thalassospira</taxon>
    </lineage>
</organism>
<comment type="caution">
    <text evidence="1">The sequence shown here is derived from an EMBL/GenBank/DDBJ whole genome shotgun (WGS) entry which is preliminary data.</text>
</comment>
<reference evidence="1 2" key="1">
    <citation type="submission" date="2014-07" db="EMBL/GenBank/DDBJ databases">
        <title>Draft genome sequence of Thalassospira xianhensis P-4 (MCCC 1A02616).</title>
        <authorList>
            <person name="Lai Q."/>
            <person name="Shao Z."/>
        </authorList>
    </citation>
    <scope>NUCLEOTIDE SEQUENCE [LARGE SCALE GENOMIC DNA]</scope>
    <source>
        <strain evidence="1 2">MCCC 1A02616</strain>
    </source>
</reference>
<gene>
    <name evidence="1" type="ORF">TH5_00695</name>
</gene>
<evidence type="ECO:0000313" key="1">
    <source>
        <dbReference type="EMBL" id="RCK07627.1"/>
    </source>
</evidence>
<sequence>MKPVTSSVDPSLRCVRLSGNYTVLLGDDEIGLCKKMPDAPSARAWCVYAPHALSKQDVVGIGRTKQTAWFQFCRNWDAQYTPEQRWERVVARLRKEIIAQAGDDWIELVIPGGHVPNDILRVPRAPFVVWALKYRYRHLAPQWDIVSPMGMKCQNDDPSHTDWIIGAGLDPNDVWALDNRELPESAEHINSAAYEKADEIQYEMLNYKCNIINGSGEVRGVAWHPMKASPTDKLPDVPVLILPSLSVKWLDLVRETARRGGAVIAEQGGATAHLVTVVREEANIPIVLQKGAQEIYTHRFCEMTLNADRGNISLF</sequence>
<dbReference type="Proteomes" id="UP000252419">
    <property type="component" value="Unassembled WGS sequence"/>
</dbReference>
<dbReference type="RefSeq" id="WP_114120086.1">
    <property type="nucleotide sequence ID" value="NZ_JPWA01000001.1"/>
</dbReference>
<name>A0A367UH48_9PROT</name>
<accession>A0A367UH48</accession>